<dbReference type="Pfam" id="PF00679">
    <property type="entry name" value="EFG_C"/>
    <property type="match status" value="1"/>
</dbReference>
<dbReference type="FunFam" id="2.40.50.250:FF:000001">
    <property type="entry name" value="GTP-binding protein TypA"/>
    <property type="match status" value="1"/>
</dbReference>
<dbReference type="InterPro" id="IPR035647">
    <property type="entry name" value="EFG_III/V"/>
</dbReference>
<dbReference type="InterPro" id="IPR000640">
    <property type="entry name" value="EFG_V-like"/>
</dbReference>
<dbReference type="InterPro" id="IPR035651">
    <property type="entry name" value="BipA_V"/>
</dbReference>
<reference evidence="3" key="1">
    <citation type="submission" date="2018-06" db="EMBL/GenBank/DDBJ databases">
        <authorList>
            <person name="Zhirakovskaya E."/>
        </authorList>
    </citation>
    <scope>NUCLEOTIDE SEQUENCE</scope>
</reference>
<evidence type="ECO:0000259" key="1">
    <source>
        <dbReference type="Pfam" id="PF00679"/>
    </source>
</evidence>
<dbReference type="InterPro" id="IPR042116">
    <property type="entry name" value="TypA/BipA_C"/>
</dbReference>
<gene>
    <name evidence="3" type="ORF">MNBD_PLANCTO03-1095</name>
</gene>
<dbReference type="Gene3D" id="2.40.50.250">
    <property type="entry name" value="bipa protein"/>
    <property type="match status" value="1"/>
</dbReference>
<name>A0A3B1D9X8_9ZZZZ</name>
<feature type="non-terminal residue" evidence="3">
    <location>
        <position position="1"/>
    </location>
</feature>
<evidence type="ECO:0000259" key="2">
    <source>
        <dbReference type="Pfam" id="PF21018"/>
    </source>
</evidence>
<dbReference type="FunFam" id="3.30.70.240:FF:000002">
    <property type="entry name" value="GTP-binding protein TypA"/>
    <property type="match status" value="1"/>
</dbReference>
<dbReference type="Gene3D" id="3.30.70.240">
    <property type="match status" value="1"/>
</dbReference>
<dbReference type="Gene3D" id="3.30.70.870">
    <property type="entry name" value="Elongation Factor G (Translational Gtpase), domain 3"/>
    <property type="match status" value="1"/>
</dbReference>
<feature type="domain" description="Elongation factor EFG" evidence="1">
    <location>
        <begin position="2"/>
        <end position="86"/>
    </location>
</feature>
<proteinExistence type="predicted"/>
<dbReference type="SUPFAM" id="SSF54980">
    <property type="entry name" value="EF-G C-terminal domain-like"/>
    <property type="match status" value="1"/>
</dbReference>
<dbReference type="EMBL" id="UOGK01000275">
    <property type="protein sequence ID" value="VAX39656.1"/>
    <property type="molecule type" value="Genomic_DNA"/>
</dbReference>
<dbReference type="AlphaFoldDB" id="A0A3B1D9X8"/>
<accession>A0A3B1D9X8</accession>
<protein>
    <submittedName>
        <fullName evidence="3">GTP-binding protein TypA/BipA</fullName>
    </submittedName>
</protein>
<feature type="domain" description="TypA/BipA C-terminal" evidence="2">
    <location>
        <begin position="90"/>
        <end position="198"/>
    </location>
</feature>
<dbReference type="Pfam" id="PF21018">
    <property type="entry name" value="BipA_C"/>
    <property type="match status" value="1"/>
</dbReference>
<evidence type="ECO:0000313" key="3">
    <source>
        <dbReference type="EMBL" id="VAX39656.1"/>
    </source>
</evidence>
<dbReference type="CDD" id="cd03710">
    <property type="entry name" value="BipA_TypA_C"/>
    <property type="match status" value="1"/>
</dbReference>
<sequence length="219" mass="24398">HVCEPLETLVVDCPSGSVGPVMELIGSRKGELKTMETRGTDTSHMVFEITSRSLIGLRSRILTATQGEAIMHHRFDRHVPVSGERPHRAQGVLIATEKGQVTSHAVELLHDRGFLFVTPGDKVYAGQIIGEHNRDNDLSVNIAREKQLTNMRMSNKEATVTLKAPRTMTLEAGLEYIDDGELVEITPKAVRLRKHILNESERKRLDRQHKKNAKAGLAT</sequence>
<dbReference type="InterPro" id="IPR048876">
    <property type="entry name" value="BipA_C"/>
</dbReference>
<organism evidence="3">
    <name type="scientific">hydrothermal vent metagenome</name>
    <dbReference type="NCBI Taxonomy" id="652676"/>
    <lineage>
        <taxon>unclassified sequences</taxon>
        <taxon>metagenomes</taxon>
        <taxon>ecological metagenomes</taxon>
    </lineage>
</organism>